<keyword evidence="2" id="KW-1185">Reference proteome</keyword>
<dbReference type="AlphaFoldDB" id="A0A6G0TTY3"/>
<reference evidence="1 2" key="1">
    <citation type="submission" date="2019-08" db="EMBL/GenBank/DDBJ databases">
        <title>The genome of the soybean aphid Biotype 1, its phylome, world population structure and adaptation to the North American continent.</title>
        <authorList>
            <person name="Giordano R."/>
            <person name="Donthu R.K."/>
            <person name="Hernandez A.G."/>
            <person name="Wright C.L."/>
            <person name="Zimin A.V."/>
        </authorList>
    </citation>
    <scope>NUCLEOTIDE SEQUENCE [LARGE SCALE GENOMIC DNA]</scope>
    <source>
        <tissue evidence="1">Whole aphids</tissue>
    </source>
</reference>
<accession>A0A6G0TTY3</accession>
<organism evidence="1 2">
    <name type="scientific">Aphis glycines</name>
    <name type="common">Soybean aphid</name>
    <dbReference type="NCBI Taxonomy" id="307491"/>
    <lineage>
        <taxon>Eukaryota</taxon>
        <taxon>Metazoa</taxon>
        <taxon>Ecdysozoa</taxon>
        <taxon>Arthropoda</taxon>
        <taxon>Hexapoda</taxon>
        <taxon>Insecta</taxon>
        <taxon>Pterygota</taxon>
        <taxon>Neoptera</taxon>
        <taxon>Paraneoptera</taxon>
        <taxon>Hemiptera</taxon>
        <taxon>Sternorrhyncha</taxon>
        <taxon>Aphidomorpha</taxon>
        <taxon>Aphidoidea</taxon>
        <taxon>Aphididae</taxon>
        <taxon>Aphidini</taxon>
        <taxon>Aphis</taxon>
        <taxon>Aphis</taxon>
    </lineage>
</organism>
<evidence type="ECO:0000313" key="2">
    <source>
        <dbReference type="Proteomes" id="UP000475862"/>
    </source>
</evidence>
<evidence type="ECO:0000313" key="1">
    <source>
        <dbReference type="EMBL" id="KAE9538210.1"/>
    </source>
</evidence>
<comment type="caution">
    <text evidence="1">The sequence shown here is derived from an EMBL/GenBank/DDBJ whole genome shotgun (WGS) entry which is preliminary data.</text>
</comment>
<dbReference type="Proteomes" id="UP000475862">
    <property type="component" value="Unassembled WGS sequence"/>
</dbReference>
<sequence>MNFLWLASPTPSLGSDKKYKLFWWILLRSYSVSGFGLDAILILTDSRNIISRAFISERIRFGSDLETLSASDLSNVRVLAAEGGVRWPPLLYTDPLSECERDVDLGSLGLTIVARPFIFTLLISVGVLTGTQIGLDTSIPSLSFHGLNSLTEGSSPTCLLNLHPSLLYALLYFLPLVSGSLLRDTVSSSTASKSRGGSSSTTSSSTTSALYSNHLDGCSNLGGSDFCILSNTRIGDISWFGGSICANSISTLPKAPSPSSPIISQKSSTSQSIWMLLNTFFFFASLLPKYNDDVRSKNLGGLSHLFIGNYNICPHHAWTTVPVKNDVNKVNAAFCGMRFQQYRTSLTMFYWKSPFRDFVAAPPSTVFSLFRPDARRRRIGYCYRTHASRRSDVCVGRGLTYGGEQSSGPKYRAGQVRKTRIWKLFGEIITRPNPPEDLWATCYGRRK</sequence>
<protein>
    <submittedName>
        <fullName evidence="1">Uncharacterized protein</fullName>
    </submittedName>
</protein>
<dbReference type="EMBL" id="VYZN01000017">
    <property type="protein sequence ID" value="KAE9538210.1"/>
    <property type="molecule type" value="Genomic_DNA"/>
</dbReference>
<gene>
    <name evidence="1" type="ORF">AGLY_006182</name>
</gene>
<dbReference type="OrthoDB" id="10617140at2759"/>
<proteinExistence type="predicted"/>
<name>A0A6G0TTY3_APHGL</name>